<accession>A0A3M9N959</accession>
<keyword evidence="5" id="KW-1185">Reference proteome</keyword>
<name>A0A3M9N959_9BACT</name>
<evidence type="ECO:0000259" key="3">
    <source>
        <dbReference type="Pfam" id="PF03061"/>
    </source>
</evidence>
<keyword evidence="2" id="KW-0378">Hydrolase</keyword>
<dbReference type="GO" id="GO:0005829">
    <property type="term" value="C:cytosol"/>
    <property type="evidence" value="ECO:0007669"/>
    <property type="project" value="TreeGrafter"/>
</dbReference>
<dbReference type="CDD" id="cd03443">
    <property type="entry name" value="PaaI_thioesterase"/>
    <property type="match status" value="1"/>
</dbReference>
<comment type="caution">
    <text evidence="4">The sequence shown here is derived from an EMBL/GenBank/DDBJ whole genome shotgun (WGS) entry which is preliminary data.</text>
</comment>
<evidence type="ECO:0000256" key="1">
    <source>
        <dbReference type="ARBA" id="ARBA00008324"/>
    </source>
</evidence>
<dbReference type="InterPro" id="IPR006683">
    <property type="entry name" value="Thioestr_dom"/>
</dbReference>
<gene>
    <name evidence="4" type="ORF">EFY79_17430</name>
</gene>
<dbReference type="InterPro" id="IPR003736">
    <property type="entry name" value="PAAI_dom"/>
</dbReference>
<dbReference type="SUPFAM" id="SSF54637">
    <property type="entry name" value="Thioesterase/thiol ester dehydrase-isomerase"/>
    <property type="match status" value="1"/>
</dbReference>
<dbReference type="PANTHER" id="PTHR43240">
    <property type="entry name" value="1,4-DIHYDROXY-2-NAPHTHOYL-COA THIOESTERASE 1"/>
    <property type="match status" value="1"/>
</dbReference>
<protein>
    <submittedName>
        <fullName evidence="4">Hotdog fold thioesterase</fullName>
    </submittedName>
</protein>
<reference evidence="4 5" key="1">
    <citation type="submission" date="2018-11" db="EMBL/GenBank/DDBJ databases">
        <title>Draft genome sequence of Ferruginibacter sp. BO-59.</title>
        <authorList>
            <person name="Im W.T."/>
        </authorList>
    </citation>
    <scope>NUCLEOTIDE SEQUENCE [LARGE SCALE GENOMIC DNA]</scope>
    <source>
        <strain evidence="4 5">BO-59</strain>
    </source>
</reference>
<dbReference type="AlphaFoldDB" id="A0A3M9N959"/>
<evidence type="ECO:0000313" key="5">
    <source>
        <dbReference type="Proteomes" id="UP000267223"/>
    </source>
</evidence>
<dbReference type="Pfam" id="PF03061">
    <property type="entry name" value="4HBT"/>
    <property type="match status" value="1"/>
</dbReference>
<dbReference type="GO" id="GO:0061522">
    <property type="term" value="F:1,4-dihydroxy-2-naphthoyl-CoA thioesterase activity"/>
    <property type="evidence" value="ECO:0007669"/>
    <property type="project" value="TreeGrafter"/>
</dbReference>
<dbReference type="NCBIfam" id="TIGR00369">
    <property type="entry name" value="unchar_dom_1"/>
    <property type="match status" value="1"/>
</dbReference>
<dbReference type="Proteomes" id="UP000267223">
    <property type="component" value="Unassembled WGS sequence"/>
</dbReference>
<evidence type="ECO:0000313" key="4">
    <source>
        <dbReference type="EMBL" id="RNI33773.1"/>
    </source>
</evidence>
<dbReference type="EMBL" id="RJJR01000016">
    <property type="protein sequence ID" value="RNI33773.1"/>
    <property type="molecule type" value="Genomic_DNA"/>
</dbReference>
<feature type="domain" description="Thioesterase" evidence="3">
    <location>
        <begin position="52"/>
        <end position="130"/>
    </location>
</feature>
<proteinExistence type="inferred from homology"/>
<sequence>MSIWFHKNITPQHLSGIMKNTMPEFLEFKWEEVGDDFLKLSMPVIDKTRQPYGFLHGGASCVLAETIGSVASALVIDREKFYCVGLEINANHLRSVSEGRVVAVSSPLHLGKSTHVWDIKIYDDNENLICISRLTVAILQIKK</sequence>
<dbReference type="OrthoDB" id="9798208at2"/>
<evidence type="ECO:0000256" key="2">
    <source>
        <dbReference type="ARBA" id="ARBA00022801"/>
    </source>
</evidence>
<dbReference type="Gene3D" id="3.10.129.10">
    <property type="entry name" value="Hotdog Thioesterase"/>
    <property type="match status" value="1"/>
</dbReference>
<comment type="similarity">
    <text evidence="1">Belongs to the thioesterase PaaI family.</text>
</comment>
<dbReference type="InterPro" id="IPR029069">
    <property type="entry name" value="HotDog_dom_sf"/>
</dbReference>
<organism evidence="4 5">
    <name type="scientific">Hanamia caeni</name>
    <dbReference type="NCBI Taxonomy" id="2294116"/>
    <lineage>
        <taxon>Bacteria</taxon>
        <taxon>Pseudomonadati</taxon>
        <taxon>Bacteroidota</taxon>
        <taxon>Chitinophagia</taxon>
        <taxon>Chitinophagales</taxon>
        <taxon>Chitinophagaceae</taxon>
        <taxon>Hanamia</taxon>
    </lineage>
</organism>
<dbReference type="PANTHER" id="PTHR43240:SF5">
    <property type="entry name" value="1,4-DIHYDROXY-2-NAPHTHOYL-COA THIOESTERASE 1"/>
    <property type="match status" value="1"/>
</dbReference>